<evidence type="ECO:0000313" key="1">
    <source>
        <dbReference type="EMBL" id="MEA5256387.1"/>
    </source>
</evidence>
<organism evidence="1 2">
    <name type="scientific">Arcicella aquatica</name>
    <dbReference type="NCBI Taxonomy" id="217141"/>
    <lineage>
        <taxon>Bacteria</taxon>
        <taxon>Pseudomonadati</taxon>
        <taxon>Bacteroidota</taxon>
        <taxon>Cytophagia</taxon>
        <taxon>Cytophagales</taxon>
        <taxon>Flectobacillaceae</taxon>
        <taxon>Arcicella</taxon>
    </lineage>
</organism>
<keyword evidence="2" id="KW-1185">Reference proteome</keyword>
<dbReference type="RefSeq" id="WP_323246189.1">
    <property type="nucleotide sequence ID" value="NZ_JAYFUL010000001.1"/>
</dbReference>
<comment type="caution">
    <text evidence="1">The sequence shown here is derived from an EMBL/GenBank/DDBJ whole genome shotgun (WGS) entry which is preliminary data.</text>
</comment>
<evidence type="ECO:0000313" key="2">
    <source>
        <dbReference type="Proteomes" id="UP001304671"/>
    </source>
</evidence>
<name>A0ABU5QH58_9BACT</name>
<reference evidence="1 2" key="1">
    <citation type="submission" date="2023-12" db="EMBL/GenBank/DDBJ databases">
        <title>Novel species of the genus Arcicella isolated from rivers.</title>
        <authorList>
            <person name="Lu H."/>
        </authorList>
    </citation>
    <scope>NUCLEOTIDE SEQUENCE [LARGE SCALE GENOMIC DNA]</scope>
    <source>
        <strain evidence="1 2">LMG 21963</strain>
    </source>
</reference>
<proteinExistence type="predicted"/>
<protein>
    <submittedName>
        <fullName evidence="1">Uncharacterized protein</fullName>
    </submittedName>
</protein>
<sequence length="53" mass="5672">MKKLINISDKEALRQRILASAIASASIEGIVIPESVGQEVLVKVIKSLPKSAQ</sequence>
<dbReference type="Proteomes" id="UP001304671">
    <property type="component" value="Unassembled WGS sequence"/>
</dbReference>
<gene>
    <name evidence="1" type="ORF">VB264_01245</name>
</gene>
<dbReference type="EMBL" id="JAYFUL010000001">
    <property type="protein sequence ID" value="MEA5256387.1"/>
    <property type="molecule type" value="Genomic_DNA"/>
</dbReference>
<accession>A0ABU5QH58</accession>